<dbReference type="SMART" id="SM00173">
    <property type="entry name" value="RAS"/>
    <property type="match status" value="1"/>
</dbReference>
<evidence type="ECO:0000313" key="5">
    <source>
        <dbReference type="EnsemblMetazoa" id="KAF7494822.1"/>
    </source>
</evidence>
<reference evidence="4 7" key="1">
    <citation type="journal article" date="2015" name="Parasit. Vectors">
        <title>Draft genome of the scabies mite.</title>
        <authorList>
            <person name="Rider S.D.Jr."/>
            <person name="Morgan M.S."/>
            <person name="Arlian L.G."/>
        </authorList>
    </citation>
    <scope>NUCLEOTIDE SEQUENCE [LARGE SCALE GENOMIC DNA]</scope>
    <source>
        <strain evidence="4">Arlian Lab</strain>
    </source>
</reference>
<evidence type="ECO:0000313" key="3">
    <source>
        <dbReference type="EMBL" id="KAF7494822.1"/>
    </source>
</evidence>
<protein>
    <submittedName>
        <fullName evidence="3 4">Ras-related protein Rab-30</fullName>
    </submittedName>
</protein>
<dbReference type="AlphaFoldDB" id="A0A131ZV11"/>
<accession>A0A131ZV11</accession>
<reference evidence="6" key="2">
    <citation type="journal article" date="2020" name="PLoS Negl. Trop. Dis.">
        <title>High-quality nuclear genome for Sarcoptes scabiei-A critical resource for a neglected parasite.</title>
        <authorList>
            <person name="Korhonen P.K."/>
            <person name="Gasser R.B."/>
            <person name="Ma G."/>
            <person name="Wang T."/>
            <person name="Stroehlein A.J."/>
            <person name="Young N.D."/>
            <person name="Ang C.S."/>
            <person name="Fernando D.D."/>
            <person name="Lu H.C."/>
            <person name="Taylor S."/>
            <person name="Reynolds S.L."/>
            <person name="Mofiz E."/>
            <person name="Najaraj S.H."/>
            <person name="Gowda H."/>
            <person name="Madugundu A."/>
            <person name="Renuse S."/>
            <person name="Holt D."/>
            <person name="Pandey A."/>
            <person name="Papenfuss A.T."/>
            <person name="Fischer K."/>
        </authorList>
    </citation>
    <scope>NUCLEOTIDE SEQUENCE [LARGE SCALE GENOMIC DNA]</scope>
</reference>
<dbReference type="Proteomes" id="UP000616769">
    <property type="component" value="Unassembled WGS sequence"/>
</dbReference>
<dbReference type="InterPro" id="IPR027417">
    <property type="entry name" value="P-loop_NTPase"/>
</dbReference>
<sequence length="227" mass="25643">MSSLASSTSKQNNLKIGCFKVILSGDYGVGKTSLFRRFLNDTFIDTSKFSKAQARQSTLGLDQYAREFQVNNSGGFNKIMIQLWDTGGLERVASITNSYYKFSEAALLVFDFTSLESFNSLSHHLLEVLSMAENAKIFLVGNKLDLTQQREVPDADIDLFIEQFPKFSGYFKVSAKTNEGIQEMWSDISEKLAANAYSHNAGAFKLHQLYDEEYENENDSRKICCYS</sequence>
<dbReference type="CDD" id="cd00154">
    <property type="entry name" value="Rab"/>
    <property type="match status" value="1"/>
</dbReference>
<dbReference type="FunFam" id="3.40.50.300:FF:001329">
    <property type="entry name" value="Small GTP-binding protein, putative"/>
    <property type="match status" value="1"/>
</dbReference>
<evidence type="ECO:0000256" key="2">
    <source>
        <dbReference type="ARBA" id="ARBA00023134"/>
    </source>
</evidence>
<evidence type="ECO:0000256" key="1">
    <source>
        <dbReference type="ARBA" id="ARBA00022741"/>
    </source>
</evidence>
<dbReference type="InterPro" id="IPR005225">
    <property type="entry name" value="Small_GTP-bd"/>
</dbReference>
<dbReference type="OrthoDB" id="28034at2759"/>
<reference evidence="3" key="3">
    <citation type="submission" date="2020-01" db="EMBL/GenBank/DDBJ databases">
        <authorList>
            <person name="Korhonen P.K.K."/>
            <person name="Guangxu M.G."/>
            <person name="Wang T.W."/>
            <person name="Stroehlein A.J.S."/>
            <person name="Young N.D."/>
            <person name="Ang C.-S.A."/>
            <person name="Fernando D.W.F."/>
            <person name="Lu H.L."/>
            <person name="Taylor S.T."/>
            <person name="Ehtesham M.E.M."/>
            <person name="Najaraj S.H.N."/>
            <person name="Harsha G.H.G."/>
            <person name="Madugundu A.M."/>
            <person name="Renuse S.R."/>
            <person name="Holt D.H."/>
            <person name="Pandey A.P."/>
            <person name="Papenfuss A.P."/>
            <person name="Gasser R.B.G."/>
            <person name="Fischer K.F."/>
        </authorList>
    </citation>
    <scope>NUCLEOTIDE SEQUENCE</scope>
    <source>
        <strain evidence="3">SSS_KF_BRIS2020</strain>
    </source>
</reference>
<dbReference type="PROSITE" id="PS51421">
    <property type="entry name" value="RAS"/>
    <property type="match status" value="1"/>
</dbReference>
<dbReference type="Pfam" id="PF00071">
    <property type="entry name" value="Ras"/>
    <property type="match status" value="1"/>
</dbReference>
<dbReference type="GO" id="GO:0005525">
    <property type="term" value="F:GTP binding"/>
    <property type="evidence" value="ECO:0007669"/>
    <property type="project" value="UniProtKB-KW"/>
</dbReference>
<dbReference type="VEuPathDB" id="VectorBase:SSCA000718"/>
<evidence type="ECO:0000313" key="4">
    <source>
        <dbReference type="EMBL" id="KPL97566.1"/>
    </source>
</evidence>
<dbReference type="EnsemblMetazoa" id="SSS_908s_mrna">
    <property type="protein sequence ID" value="KAF7494822.1"/>
    <property type="gene ID" value="SSS_908"/>
</dbReference>
<dbReference type="InterPro" id="IPR050227">
    <property type="entry name" value="Rab"/>
</dbReference>
<dbReference type="Proteomes" id="UP000070412">
    <property type="component" value="Unassembled WGS sequence"/>
</dbReference>
<evidence type="ECO:0000313" key="6">
    <source>
        <dbReference type="Proteomes" id="UP000070412"/>
    </source>
</evidence>
<dbReference type="SMART" id="SM00174">
    <property type="entry name" value="RHO"/>
    <property type="match status" value="1"/>
</dbReference>
<dbReference type="Gene3D" id="3.40.50.300">
    <property type="entry name" value="P-loop containing nucleotide triphosphate hydrolases"/>
    <property type="match status" value="1"/>
</dbReference>
<name>A0A131ZV11_SARSC</name>
<dbReference type="EMBL" id="JXLN01000335">
    <property type="protein sequence ID" value="KPL97566.1"/>
    <property type="molecule type" value="Genomic_DNA"/>
</dbReference>
<dbReference type="SMART" id="SM00176">
    <property type="entry name" value="RAN"/>
    <property type="match status" value="1"/>
</dbReference>
<dbReference type="PRINTS" id="PR00449">
    <property type="entry name" value="RASTRNSFRMNG"/>
</dbReference>
<keyword evidence="2" id="KW-0342">GTP-binding</keyword>
<dbReference type="InterPro" id="IPR001806">
    <property type="entry name" value="Small_GTPase"/>
</dbReference>
<dbReference type="SMART" id="SM00175">
    <property type="entry name" value="RAB"/>
    <property type="match status" value="1"/>
</dbReference>
<evidence type="ECO:0000313" key="7">
    <source>
        <dbReference type="Proteomes" id="UP000616769"/>
    </source>
</evidence>
<gene>
    <name evidence="3" type="primary">SSS_908g</name>
    <name evidence="4" type="ORF">QR98_0002810</name>
    <name evidence="3" type="ORF">SSS_908</name>
</gene>
<dbReference type="EMBL" id="WVUK01000052">
    <property type="protein sequence ID" value="KAF7494822.1"/>
    <property type="molecule type" value="Genomic_DNA"/>
</dbReference>
<proteinExistence type="predicted"/>
<reference evidence="5" key="4">
    <citation type="submission" date="2022-06" db="UniProtKB">
        <authorList>
            <consortium name="EnsemblMetazoa"/>
        </authorList>
    </citation>
    <scope>IDENTIFICATION</scope>
</reference>
<dbReference type="NCBIfam" id="TIGR00231">
    <property type="entry name" value="small_GTP"/>
    <property type="match status" value="1"/>
</dbReference>
<dbReference type="SUPFAM" id="SSF52540">
    <property type="entry name" value="P-loop containing nucleoside triphosphate hydrolases"/>
    <property type="match status" value="1"/>
</dbReference>
<organism evidence="4 7">
    <name type="scientific">Sarcoptes scabiei</name>
    <name type="common">Itch mite</name>
    <name type="synonym">Acarus scabiei</name>
    <dbReference type="NCBI Taxonomy" id="52283"/>
    <lineage>
        <taxon>Eukaryota</taxon>
        <taxon>Metazoa</taxon>
        <taxon>Ecdysozoa</taxon>
        <taxon>Arthropoda</taxon>
        <taxon>Chelicerata</taxon>
        <taxon>Arachnida</taxon>
        <taxon>Acari</taxon>
        <taxon>Acariformes</taxon>
        <taxon>Sarcoptiformes</taxon>
        <taxon>Astigmata</taxon>
        <taxon>Psoroptidia</taxon>
        <taxon>Sarcoptoidea</taxon>
        <taxon>Sarcoptidae</taxon>
        <taxon>Sarcoptinae</taxon>
        <taxon>Sarcoptes</taxon>
    </lineage>
</organism>
<keyword evidence="6" id="KW-1185">Reference proteome</keyword>
<dbReference type="PANTHER" id="PTHR47977">
    <property type="entry name" value="RAS-RELATED PROTEIN RAB"/>
    <property type="match status" value="1"/>
</dbReference>
<dbReference type="GO" id="GO:0003924">
    <property type="term" value="F:GTPase activity"/>
    <property type="evidence" value="ECO:0007669"/>
    <property type="project" value="InterPro"/>
</dbReference>
<keyword evidence="1" id="KW-0547">Nucleotide-binding</keyword>
<dbReference type="PROSITE" id="PS51419">
    <property type="entry name" value="RAB"/>
    <property type="match status" value="1"/>
</dbReference>